<keyword evidence="2" id="KW-0472">Membrane</keyword>
<dbReference type="AlphaFoldDB" id="A0A4Z2ISZ8"/>
<keyword evidence="4" id="KW-1185">Reference proteome</keyword>
<gene>
    <name evidence="3" type="ORF">EYF80_008892</name>
</gene>
<comment type="caution">
    <text evidence="3">The sequence shown here is derived from an EMBL/GenBank/DDBJ whole genome shotgun (WGS) entry which is preliminary data.</text>
</comment>
<sequence>MPCCMYCWLEPPLFANCCCCALNWAELSPAALADRPEPIWLPPGFMGLLLFAIGLPSTWVHRGEEETNGHEVCEMNEADRSGAGCCCCPAVPGSVTRRRRPSSSHHDDSKAATETHGHRHMHRMR</sequence>
<evidence type="ECO:0000256" key="1">
    <source>
        <dbReference type="SAM" id="MobiDB-lite"/>
    </source>
</evidence>
<proteinExistence type="predicted"/>
<dbReference type="EMBL" id="SRLO01000050">
    <property type="protein sequence ID" value="TNN80887.1"/>
    <property type="molecule type" value="Genomic_DNA"/>
</dbReference>
<dbReference type="Proteomes" id="UP000314294">
    <property type="component" value="Unassembled WGS sequence"/>
</dbReference>
<protein>
    <submittedName>
        <fullName evidence="3">Uncharacterized protein</fullName>
    </submittedName>
</protein>
<keyword evidence="2" id="KW-1133">Transmembrane helix</keyword>
<name>A0A4Z2ISZ8_9TELE</name>
<organism evidence="3 4">
    <name type="scientific">Liparis tanakae</name>
    <name type="common">Tanaka's snailfish</name>
    <dbReference type="NCBI Taxonomy" id="230148"/>
    <lineage>
        <taxon>Eukaryota</taxon>
        <taxon>Metazoa</taxon>
        <taxon>Chordata</taxon>
        <taxon>Craniata</taxon>
        <taxon>Vertebrata</taxon>
        <taxon>Euteleostomi</taxon>
        <taxon>Actinopterygii</taxon>
        <taxon>Neopterygii</taxon>
        <taxon>Teleostei</taxon>
        <taxon>Neoteleostei</taxon>
        <taxon>Acanthomorphata</taxon>
        <taxon>Eupercaria</taxon>
        <taxon>Perciformes</taxon>
        <taxon>Cottioidei</taxon>
        <taxon>Cottales</taxon>
        <taxon>Liparidae</taxon>
        <taxon>Liparis</taxon>
    </lineage>
</organism>
<feature type="compositionally biased region" description="Basic and acidic residues" evidence="1">
    <location>
        <begin position="104"/>
        <end position="116"/>
    </location>
</feature>
<keyword evidence="2" id="KW-0812">Transmembrane</keyword>
<feature type="region of interest" description="Disordered" evidence="1">
    <location>
        <begin position="94"/>
        <end position="125"/>
    </location>
</feature>
<reference evidence="3 4" key="1">
    <citation type="submission" date="2019-03" db="EMBL/GenBank/DDBJ databases">
        <title>First draft genome of Liparis tanakae, snailfish: a comprehensive survey of snailfish specific genes.</title>
        <authorList>
            <person name="Kim W."/>
            <person name="Song I."/>
            <person name="Jeong J.-H."/>
            <person name="Kim D."/>
            <person name="Kim S."/>
            <person name="Ryu S."/>
            <person name="Song J.Y."/>
            <person name="Lee S.K."/>
        </authorList>
    </citation>
    <scope>NUCLEOTIDE SEQUENCE [LARGE SCALE GENOMIC DNA]</scope>
    <source>
        <tissue evidence="3">Muscle</tissue>
    </source>
</reference>
<feature type="transmembrane region" description="Helical" evidence="2">
    <location>
        <begin position="39"/>
        <end position="60"/>
    </location>
</feature>
<evidence type="ECO:0000313" key="3">
    <source>
        <dbReference type="EMBL" id="TNN80887.1"/>
    </source>
</evidence>
<evidence type="ECO:0000313" key="4">
    <source>
        <dbReference type="Proteomes" id="UP000314294"/>
    </source>
</evidence>
<accession>A0A4Z2ISZ8</accession>
<evidence type="ECO:0000256" key="2">
    <source>
        <dbReference type="SAM" id="Phobius"/>
    </source>
</evidence>